<accession>A6VRK9</accession>
<evidence type="ECO:0000256" key="1">
    <source>
        <dbReference type="ARBA" id="ARBA00001954"/>
    </source>
</evidence>
<dbReference type="eggNOG" id="COG2175">
    <property type="taxonomic scope" value="Bacteria"/>
</dbReference>
<dbReference type="InterPro" id="IPR003819">
    <property type="entry name" value="TauD/TfdA-like"/>
</dbReference>
<organism evidence="4">
    <name type="scientific">Marinomonas sp. (strain MWYL1)</name>
    <dbReference type="NCBI Taxonomy" id="400668"/>
    <lineage>
        <taxon>Bacteria</taxon>
        <taxon>Pseudomonadati</taxon>
        <taxon>Pseudomonadota</taxon>
        <taxon>Gammaproteobacteria</taxon>
        <taxon>Oceanospirillales</taxon>
        <taxon>Oceanospirillaceae</taxon>
        <taxon>Marinomonas</taxon>
    </lineage>
</organism>
<dbReference type="AlphaFoldDB" id="A6VRK9"/>
<dbReference type="HOGENOM" id="CLU_044153_0_0_6"/>
<proteinExistence type="predicted"/>
<evidence type="ECO:0000313" key="4">
    <source>
        <dbReference type="EMBL" id="ABR69088.1"/>
    </source>
</evidence>
<dbReference type="SUPFAM" id="SSF51197">
    <property type="entry name" value="Clavaminate synthase-like"/>
    <property type="match status" value="1"/>
</dbReference>
<dbReference type="GO" id="GO:0016706">
    <property type="term" value="F:2-oxoglutarate-dependent dioxygenase activity"/>
    <property type="evidence" value="ECO:0007669"/>
    <property type="project" value="UniProtKB-ARBA"/>
</dbReference>
<protein>
    <recommendedName>
        <fullName evidence="3">TauD/TfdA-like domain-containing protein</fullName>
    </recommendedName>
</protein>
<feature type="domain" description="TauD/TfdA-like" evidence="3">
    <location>
        <begin position="28"/>
        <end position="318"/>
    </location>
</feature>
<reference evidence="4" key="1">
    <citation type="submission" date="2007-06" db="EMBL/GenBank/DDBJ databases">
        <title>Complete sequence of Marinomonas sp. MWYL1.</title>
        <authorList>
            <consortium name="US DOE Joint Genome Institute"/>
            <person name="Copeland A."/>
            <person name="Lucas S."/>
            <person name="Lapidus A."/>
            <person name="Barry K."/>
            <person name="Glavina del Rio T."/>
            <person name="Dalin E."/>
            <person name="Tice H."/>
            <person name="Pitluck S."/>
            <person name="Kiss H."/>
            <person name="Brettin T."/>
            <person name="Bruce D."/>
            <person name="Detter J.C."/>
            <person name="Han C."/>
            <person name="Schmutz J."/>
            <person name="Larimer F."/>
            <person name="Land M."/>
            <person name="Hauser L."/>
            <person name="Kyrpides N."/>
            <person name="Kim E."/>
            <person name="Johnston A.W.B."/>
            <person name="Todd J.D."/>
            <person name="Rogers R."/>
            <person name="Wexler M."/>
            <person name="Bond P.L."/>
            <person name="Li Y."/>
            <person name="Richardson P."/>
        </authorList>
    </citation>
    <scope>NUCLEOTIDE SEQUENCE [LARGE SCALE GENOMIC DNA]</scope>
    <source>
        <strain evidence="4">MWYL1</strain>
    </source>
</reference>
<dbReference type="PANTHER" id="PTHR10696">
    <property type="entry name" value="GAMMA-BUTYROBETAINE HYDROXYLASE-RELATED"/>
    <property type="match status" value="1"/>
</dbReference>
<dbReference type="Pfam" id="PF02668">
    <property type="entry name" value="TauD"/>
    <property type="match status" value="1"/>
</dbReference>
<evidence type="ECO:0000256" key="2">
    <source>
        <dbReference type="ARBA" id="ARBA00023002"/>
    </source>
</evidence>
<dbReference type="EMBL" id="CP000749">
    <property type="protein sequence ID" value="ABR69088.1"/>
    <property type="molecule type" value="Genomic_DNA"/>
</dbReference>
<dbReference type="STRING" id="400668.Mmwyl1_0146"/>
<dbReference type="InterPro" id="IPR050411">
    <property type="entry name" value="AlphaKG_dependent_hydroxylases"/>
</dbReference>
<evidence type="ECO:0000259" key="3">
    <source>
        <dbReference type="Pfam" id="PF02668"/>
    </source>
</evidence>
<sequence>MKGEIDDLSCFSHLSKATKVQEAFKEASCEIREQLLRQGAIVLKGIAPSRDARIFEGIMNSLNFDLRDYVGGSSPRSTVKGKVMEATRTPADWSIILHQEMAYVKKLPEVIAFVCVEPAENGGNSTIGDMRQINNLTKESSLNLLQKRGLKLRRTLPSEERVKLKPGVKKSWQETFSTSSRLEAELICKARGWEYEWNSKDLVLWQDTIDPMRKHPITGASIWCNQAHFWGATAMIEWAKLDNRKGDIQELTKAQKENSNLLEAMCFGDGEPLPDELSFELFHMVRGLESDVHLNSGDILLLDNFQFSHGRRAFSGNRKNNVIIANWGK</sequence>
<dbReference type="OrthoDB" id="9803968at2"/>
<dbReference type="Gene3D" id="3.60.130.10">
    <property type="entry name" value="Clavaminate synthase-like"/>
    <property type="match status" value="1"/>
</dbReference>
<comment type="cofactor">
    <cofactor evidence="1">
        <name>Fe(2+)</name>
        <dbReference type="ChEBI" id="CHEBI:29033"/>
    </cofactor>
</comment>
<dbReference type="InterPro" id="IPR042098">
    <property type="entry name" value="TauD-like_sf"/>
</dbReference>
<keyword evidence="2" id="KW-0560">Oxidoreductase</keyword>
<gene>
    <name evidence="4" type="ordered locus">Mmwyl1_0146</name>
</gene>
<name>A6VRK9_MARMS</name>
<dbReference type="KEGG" id="mmw:Mmwyl1_0146"/>
<dbReference type="PANTHER" id="PTHR10696:SF21">
    <property type="entry name" value="TAUD_TFDA-LIKE DOMAIN-CONTAINING PROTEIN"/>
    <property type="match status" value="1"/>
</dbReference>